<sequence length="265" mass="31188">MKKLIACAWLLMALQSYGQQVLSKEEYTPLFNGENWDGWYLKIRSGDPEEANRVFAIEDGMIHVFKNHPDSFNLNQGNNKTHGLFYTEKKYSMYSFRFEYKWGDKIMNNFDQFQYDAGLYYHVYNDKIWPFGLEYQIRYDHTKNENHTGDYWASTVQMQWYADENGRAALPKNGGVTQEIKGGEHLAKIPKVHHALDGEWNQCEVIVMADQYSIHKLNGEIVNYATDFDQKEGVIGLQSETAEIYYRNLEIREFDQFVPANQFFK</sequence>
<dbReference type="EMBL" id="JAOYOD010000001">
    <property type="protein sequence ID" value="MCV9389276.1"/>
    <property type="molecule type" value="Genomic_DNA"/>
</dbReference>
<reference evidence="3 4" key="1">
    <citation type="submission" date="2022-10" db="EMBL/GenBank/DDBJ databases">
        <title>Comparative genomics and taxonomic characterization of three novel marine species of genus Reichenbachiella exhibiting antioxidant and polysaccharide degradation activities.</title>
        <authorList>
            <person name="Muhammad N."/>
            <person name="Lee Y.-J."/>
            <person name="Ko J."/>
            <person name="Kim S.-G."/>
        </authorList>
    </citation>
    <scope>NUCLEOTIDE SEQUENCE [LARGE SCALE GENOMIC DNA]</scope>
    <source>
        <strain evidence="3 4">ABR2-5</strain>
    </source>
</reference>
<gene>
    <name evidence="3" type="ORF">N7U62_21605</name>
</gene>
<evidence type="ECO:0000259" key="2">
    <source>
        <dbReference type="Pfam" id="PF06439"/>
    </source>
</evidence>
<feature type="domain" description="3-keto-alpha-glucoside-1,2-lyase/3-keto-2-hydroxy-glucal hydratase" evidence="2">
    <location>
        <begin position="27"/>
        <end position="252"/>
    </location>
</feature>
<name>A0ABT3CZZ9_9BACT</name>
<dbReference type="Pfam" id="PF06439">
    <property type="entry name" value="3keto-disac_hyd"/>
    <property type="match status" value="1"/>
</dbReference>
<dbReference type="RefSeq" id="WP_264140199.1">
    <property type="nucleotide sequence ID" value="NZ_JAOYOD010000001.1"/>
</dbReference>
<dbReference type="Gene3D" id="2.60.120.560">
    <property type="entry name" value="Exo-inulinase, domain 1"/>
    <property type="match status" value="1"/>
</dbReference>
<evidence type="ECO:0000313" key="4">
    <source>
        <dbReference type="Proteomes" id="UP001300692"/>
    </source>
</evidence>
<protein>
    <submittedName>
        <fullName evidence="3">DUF1080 domain-containing protein</fullName>
    </submittedName>
</protein>
<feature type="signal peptide" evidence="1">
    <location>
        <begin position="1"/>
        <end position="18"/>
    </location>
</feature>
<evidence type="ECO:0000313" key="3">
    <source>
        <dbReference type="EMBL" id="MCV9389276.1"/>
    </source>
</evidence>
<keyword evidence="1" id="KW-0732">Signal</keyword>
<accession>A0ABT3CZZ9</accession>
<keyword evidence="4" id="KW-1185">Reference proteome</keyword>
<dbReference type="Proteomes" id="UP001300692">
    <property type="component" value="Unassembled WGS sequence"/>
</dbReference>
<proteinExistence type="predicted"/>
<evidence type="ECO:0000256" key="1">
    <source>
        <dbReference type="SAM" id="SignalP"/>
    </source>
</evidence>
<feature type="chain" id="PRO_5045724872" evidence="1">
    <location>
        <begin position="19"/>
        <end position="265"/>
    </location>
</feature>
<comment type="caution">
    <text evidence="3">The sequence shown here is derived from an EMBL/GenBank/DDBJ whole genome shotgun (WGS) entry which is preliminary data.</text>
</comment>
<dbReference type="InterPro" id="IPR010496">
    <property type="entry name" value="AL/BT2_dom"/>
</dbReference>
<organism evidence="3 4">
    <name type="scientific">Reichenbachiella ulvae</name>
    <dbReference type="NCBI Taxonomy" id="2980104"/>
    <lineage>
        <taxon>Bacteria</taxon>
        <taxon>Pseudomonadati</taxon>
        <taxon>Bacteroidota</taxon>
        <taxon>Cytophagia</taxon>
        <taxon>Cytophagales</taxon>
        <taxon>Reichenbachiellaceae</taxon>
        <taxon>Reichenbachiella</taxon>
    </lineage>
</organism>